<evidence type="ECO:0000256" key="4">
    <source>
        <dbReference type="ARBA" id="ARBA00023163"/>
    </source>
</evidence>
<keyword evidence="2" id="KW-0805">Transcription regulation</keyword>
<gene>
    <name evidence="7" type="ORF">J2S03_002540</name>
</gene>
<dbReference type="InterPro" id="IPR050109">
    <property type="entry name" value="HTH-type_TetR-like_transc_reg"/>
</dbReference>
<keyword evidence="4" id="KW-0804">Transcription</keyword>
<dbReference type="Pfam" id="PF13977">
    <property type="entry name" value="TetR_C_6"/>
    <property type="match status" value="1"/>
</dbReference>
<keyword evidence="8" id="KW-1185">Reference proteome</keyword>
<dbReference type="InterPro" id="IPR001647">
    <property type="entry name" value="HTH_TetR"/>
</dbReference>
<dbReference type="InterPro" id="IPR036271">
    <property type="entry name" value="Tet_transcr_reg_TetR-rel_C_sf"/>
</dbReference>
<evidence type="ECO:0000256" key="2">
    <source>
        <dbReference type="ARBA" id="ARBA00023015"/>
    </source>
</evidence>
<feature type="DNA-binding region" description="H-T-H motif" evidence="5">
    <location>
        <begin position="90"/>
        <end position="109"/>
    </location>
</feature>
<dbReference type="PRINTS" id="PR00455">
    <property type="entry name" value="HTHTETR"/>
</dbReference>
<dbReference type="SUPFAM" id="SSF46689">
    <property type="entry name" value="Homeodomain-like"/>
    <property type="match status" value="2"/>
</dbReference>
<sequence length="277" mass="30873">MDNDLRQVILDAAYELARERPADQIGYADIARKANVHWTTVRRHLGPREHLRSLLRAEQASTGMELNDTRSRILTAAERVFAEKGYSGSSLDDVAAAAGLTKGAVYWHFASKSDLFLSILERNVFEHVRLLPNEFEAIAESDNRPQAVVAWLRTELERLTADRSQAMLFFEFVSSTRDEAVEMSMREVRQRALAEALPLIESLQRRGLLTDAVDPATIGRMVLALFDGLTLAWIVDAEHMNPTASVDALARLLLQGMAGPLLNQENGGNQRDTSTES</sequence>
<accession>A0ABT9XK44</accession>
<dbReference type="InterPro" id="IPR023772">
    <property type="entry name" value="DNA-bd_HTH_TetR-type_CS"/>
</dbReference>
<evidence type="ECO:0000313" key="8">
    <source>
        <dbReference type="Proteomes" id="UP001232973"/>
    </source>
</evidence>
<organism evidence="7 8">
    <name type="scientific">Alicyclobacillus cycloheptanicus</name>
    <dbReference type="NCBI Taxonomy" id="1457"/>
    <lineage>
        <taxon>Bacteria</taxon>
        <taxon>Bacillati</taxon>
        <taxon>Bacillota</taxon>
        <taxon>Bacilli</taxon>
        <taxon>Bacillales</taxon>
        <taxon>Alicyclobacillaceae</taxon>
        <taxon>Alicyclobacillus</taxon>
    </lineage>
</organism>
<evidence type="ECO:0000256" key="5">
    <source>
        <dbReference type="PROSITE-ProRule" id="PRU00335"/>
    </source>
</evidence>
<reference evidence="7 8" key="1">
    <citation type="submission" date="2023-07" db="EMBL/GenBank/DDBJ databases">
        <title>Genomic Encyclopedia of Type Strains, Phase IV (KMG-IV): sequencing the most valuable type-strain genomes for metagenomic binning, comparative biology and taxonomic classification.</title>
        <authorList>
            <person name="Goeker M."/>
        </authorList>
    </citation>
    <scope>NUCLEOTIDE SEQUENCE [LARGE SCALE GENOMIC DNA]</scope>
    <source>
        <strain evidence="7 8">DSM 4006</strain>
    </source>
</reference>
<evidence type="ECO:0000313" key="7">
    <source>
        <dbReference type="EMBL" id="MDQ0190673.1"/>
    </source>
</evidence>
<dbReference type="Pfam" id="PF00440">
    <property type="entry name" value="TetR_N"/>
    <property type="match status" value="1"/>
</dbReference>
<dbReference type="PANTHER" id="PTHR30055:SF234">
    <property type="entry name" value="HTH-TYPE TRANSCRIPTIONAL REGULATOR BETI"/>
    <property type="match status" value="1"/>
</dbReference>
<dbReference type="Proteomes" id="UP001232973">
    <property type="component" value="Unassembled WGS sequence"/>
</dbReference>
<keyword evidence="1" id="KW-0678">Repressor</keyword>
<dbReference type="EMBL" id="JAUSTP010000022">
    <property type="protein sequence ID" value="MDQ0190673.1"/>
    <property type="molecule type" value="Genomic_DNA"/>
</dbReference>
<evidence type="ECO:0000259" key="6">
    <source>
        <dbReference type="PROSITE" id="PS50977"/>
    </source>
</evidence>
<evidence type="ECO:0000256" key="3">
    <source>
        <dbReference type="ARBA" id="ARBA00023125"/>
    </source>
</evidence>
<dbReference type="Gene3D" id="1.10.357.10">
    <property type="entry name" value="Tetracycline Repressor, domain 2"/>
    <property type="match status" value="2"/>
</dbReference>
<comment type="caution">
    <text evidence="7">The sequence shown here is derived from an EMBL/GenBank/DDBJ whole genome shotgun (WGS) entry which is preliminary data.</text>
</comment>
<dbReference type="PROSITE" id="PS50977">
    <property type="entry name" value="HTH_TETR_2"/>
    <property type="match status" value="1"/>
</dbReference>
<evidence type="ECO:0000256" key="1">
    <source>
        <dbReference type="ARBA" id="ARBA00022491"/>
    </source>
</evidence>
<dbReference type="PROSITE" id="PS01081">
    <property type="entry name" value="HTH_TETR_1"/>
    <property type="match status" value="1"/>
</dbReference>
<keyword evidence="3 5" id="KW-0238">DNA-binding</keyword>
<name>A0ABT9XK44_9BACL</name>
<dbReference type="PANTHER" id="PTHR30055">
    <property type="entry name" value="HTH-TYPE TRANSCRIPTIONAL REGULATOR RUTR"/>
    <property type="match status" value="1"/>
</dbReference>
<protein>
    <submittedName>
        <fullName evidence="7">AcrR family transcriptional regulator</fullName>
    </submittedName>
</protein>
<dbReference type="RefSeq" id="WP_274454974.1">
    <property type="nucleotide sequence ID" value="NZ_CP067097.1"/>
</dbReference>
<proteinExistence type="predicted"/>
<dbReference type="SUPFAM" id="SSF48498">
    <property type="entry name" value="Tetracyclin repressor-like, C-terminal domain"/>
    <property type="match status" value="1"/>
</dbReference>
<dbReference type="InterPro" id="IPR009057">
    <property type="entry name" value="Homeodomain-like_sf"/>
</dbReference>
<feature type="domain" description="HTH tetR-type" evidence="6">
    <location>
        <begin position="67"/>
        <end position="127"/>
    </location>
</feature>
<dbReference type="InterPro" id="IPR039538">
    <property type="entry name" value="BetI_C"/>
</dbReference>